<dbReference type="STRING" id="742152.A0A2H3JK16"/>
<dbReference type="OrthoDB" id="3219745at2759"/>
<dbReference type="OMA" id="HKNTIRD"/>
<keyword evidence="2" id="KW-1185">Reference proteome</keyword>
<sequence>AHFEDKHKNTIRDFDFKKGDLVLIRHMQIEKALNRKMRPRYLGPLIVISRNKGGAYIIAELDGAVLDRPIAAFRVIPYVARKRIPVPENLLDISTERLRELE</sequence>
<dbReference type="EMBL" id="KB467909">
    <property type="protein sequence ID" value="PCH37004.1"/>
    <property type="molecule type" value="Genomic_DNA"/>
</dbReference>
<protein>
    <submittedName>
        <fullName evidence="1">Uncharacterized protein</fullName>
    </submittedName>
</protein>
<name>A0A2H3JK16_WOLCO</name>
<organism evidence="1 2">
    <name type="scientific">Wolfiporia cocos (strain MD-104)</name>
    <name type="common">Brown rot fungus</name>
    <dbReference type="NCBI Taxonomy" id="742152"/>
    <lineage>
        <taxon>Eukaryota</taxon>
        <taxon>Fungi</taxon>
        <taxon>Dikarya</taxon>
        <taxon>Basidiomycota</taxon>
        <taxon>Agaricomycotina</taxon>
        <taxon>Agaricomycetes</taxon>
        <taxon>Polyporales</taxon>
        <taxon>Phaeolaceae</taxon>
        <taxon>Wolfiporia</taxon>
    </lineage>
</organism>
<evidence type="ECO:0000313" key="2">
    <source>
        <dbReference type="Proteomes" id="UP000218811"/>
    </source>
</evidence>
<reference evidence="1 2" key="1">
    <citation type="journal article" date="2012" name="Science">
        <title>The Paleozoic origin of enzymatic lignin decomposition reconstructed from 31 fungal genomes.</title>
        <authorList>
            <person name="Floudas D."/>
            <person name="Binder M."/>
            <person name="Riley R."/>
            <person name="Barry K."/>
            <person name="Blanchette R.A."/>
            <person name="Henrissat B."/>
            <person name="Martinez A.T."/>
            <person name="Otillar R."/>
            <person name="Spatafora J.W."/>
            <person name="Yadav J.S."/>
            <person name="Aerts A."/>
            <person name="Benoit I."/>
            <person name="Boyd A."/>
            <person name="Carlson A."/>
            <person name="Copeland A."/>
            <person name="Coutinho P.M."/>
            <person name="de Vries R.P."/>
            <person name="Ferreira P."/>
            <person name="Findley K."/>
            <person name="Foster B."/>
            <person name="Gaskell J."/>
            <person name="Glotzer D."/>
            <person name="Gorecki P."/>
            <person name="Heitman J."/>
            <person name="Hesse C."/>
            <person name="Hori C."/>
            <person name="Igarashi K."/>
            <person name="Jurgens J.A."/>
            <person name="Kallen N."/>
            <person name="Kersten P."/>
            <person name="Kohler A."/>
            <person name="Kuees U."/>
            <person name="Kumar T.K.A."/>
            <person name="Kuo A."/>
            <person name="LaButti K."/>
            <person name="Larrondo L.F."/>
            <person name="Lindquist E."/>
            <person name="Ling A."/>
            <person name="Lombard V."/>
            <person name="Lucas S."/>
            <person name="Lundell T."/>
            <person name="Martin R."/>
            <person name="McLaughlin D.J."/>
            <person name="Morgenstern I."/>
            <person name="Morin E."/>
            <person name="Murat C."/>
            <person name="Nagy L.G."/>
            <person name="Nolan M."/>
            <person name="Ohm R.A."/>
            <person name="Patyshakuliyeva A."/>
            <person name="Rokas A."/>
            <person name="Ruiz-Duenas F.J."/>
            <person name="Sabat G."/>
            <person name="Salamov A."/>
            <person name="Samejima M."/>
            <person name="Schmutz J."/>
            <person name="Slot J.C."/>
            <person name="St John F."/>
            <person name="Stenlid J."/>
            <person name="Sun H."/>
            <person name="Sun S."/>
            <person name="Syed K."/>
            <person name="Tsang A."/>
            <person name="Wiebenga A."/>
            <person name="Young D."/>
            <person name="Pisabarro A."/>
            <person name="Eastwood D.C."/>
            <person name="Martin F."/>
            <person name="Cullen D."/>
            <person name="Grigoriev I.V."/>
            <person name="Hibbett D.S."/>
        </authorList>
    </citation>
    <scope>NUCLEOTIDE SEQUENCE [LARGE SCALE GENOMIC DNA]</scope>
    <source>
        <strain evidence="1 2">MD-104</strain>
    </source>
</reference>
<dbReference type="AlphaFoldDB" id="A0A2H3JK16"/>
<dbReference type="Proteomes" id="UP000218811">
    <property type="component" value="Unassembled WGS sequence"/>
</dbReference>
<evidence type="ECO:0000313" key="1">
    <source>
        <dbReference type="EMBL" id="PCH37004.1"/>
    </source>
</evidence>
<proteinExistence type="predicted"/>
<gene>
    <name evidence="1" type="ORF">WOLCODRAFT_29993</name>
</gene>
<accession>A0A2H3JK16</accession>
<feature type="non-terminal residue" evidence="1">
    <location>
        <position position="102"/>
    </location>
</feature>
<feature type="non-terminal residue" evidence="1">
    <location>
        <position position="1"/>
    </location>
</feature>